<comment type="subunit">
    <text evidence="3 8">Homodimer and heterodimers.</text>
</comment>
<keyword evidence="5 8" id="KW-0812">Transmembrane</keyword>
<evidence type="ECO:0000313" key="10">
    <source>
        <dbReference type="EMBL" id="GKV11233.1"/>
    </source>
</evidence>
<evidence type="ECO:0000256" key="4">
    <source>
        <dbReference type="ARBA" id="ARBA00022475"/>
    </source>
</evidence>
<feature type="transmembrane region" description="Helical" evidence="8">
    <location>
        <begin position="110"/>
        <end position="133"/>
    </location>
</feature>
<accession>A0AAV5JFG8</accession>
<reference evidence="10 11" key="1">
    <citation type="journal article" date="2021" name="Commun. Biol.">
        <title>The genome of Shorea leprosula (Dipterocarpaceae) highlights the ecological relevance of drought in aseasonal tropical rainforests.</title>
        <authorList>
            <person name="Ng K.K.S."/>
            <person name="Kobayashi M.J."/>
            <person name="Fawcett J.A."/>
            <person name="Hatakeyama M."/>
            <person name="Paape T."/>
            <person name="Ng C.H."/>
            <person name="Ang C.C."/>
            <person name="Tnah L.H."/>
            <person name="Lee C.T."/>
            <person name="Nishiyama T."/>
            <person name="Sese J."/>
            <person name="O'Brien M.J."/>
            <person name="Copetti D."/>
            <person name="Mohd Noor M.I."/>
            <person name="Ong R.C."/>
            <person name="Putra M."/>
            <person name="Sireger I.Z."/>
            <person name="Indrioko S."/>
            <person name="Kosugi Y."/>
            <person name="Izuno A."/>
            <person name="Isagi Y."/>
            <person name="Lee S.L."/>
            <person name="Shimizu K.K."/>
        </authorList>
    </citation>
    <scope>NUCLEOTIDE SEQUENCE [LARGE SCALE GENOMIC DNA]</scope>
    <source>
        <strain evidence="10">214</strain>
    </source>
</reference>
<evidence type="ECO:0000256" key="1">
    <source>
        <dbReference type="ARBA" id="ARBA00004651"/>
    </source>
</evidence>
<dbReference type="GO" id="GO:0005886">
    <property type="term" value="C:plasma membrane"/>
    <property type="evidence" value="ECO:0007669"/>
    <property type="project" value="UniProtKB-SubCell"/>
</dbReference>
<keyword evidence="6 8" id="KW-1133">Transmembrane helix</keyword>
<feature type="domain" description="Casparian strip membrane protein" evidence="9">
    <location>
        <begin position="19"/>
        <end position="171"/>
    </location>
</feature>
<proteinExistence type="inferred from homology"/>
<comment type="subcellular location">
    <subcellularLocation>
        <location evidence="1 8">Cell membrane</location>
        <topology evidence="1 8">Multi-pass membrane protein</topology>
    </subcellularLocation>
</comment>
<sequence length="199" mass="21194">MAPQNGEKPSSAPAPCTKINRVLLLLRLLAFSATAAATIVMALNKQTKTFVVATIGTTSIKATLTAKFNDTPANVFFVVANGLGSLHNLLMILLDIFGRKLDYKGFRLPGIAILDVLNVVLVSAGVNAAAFMADLAKHGNSHARWDKICDRFGKFCDHGGGALISSFIGLFLMLLICAISIIKLLKPNATTSHINISFP</sequence>
<organism evidence="10 11">
    <name type="scientific">Rubroshorea leprosula</name>
    <dbReference type="NCBI Taxonomy" id="152421"/>
    <lineage>
        <taxon>Eukaryota</taxon>
        <taxon>Viridiplantae</taxon>
        <taxon>Streptophyta</taxon>
        <taxon>Embryophyta</taxon>
        <taxon>Tracheophyta</taxon>
        <taxon>Spermatophyta</taxon>
        <taxon>Magnoliopsida</taxon>
        <taxon>eudicotyledons</taxon>
        <taxon>Gunneridae</taxon>
        <taxon>Pentapetalae</taxon>
        <taxon>rosids</taxon>
        <taxon>malvids</taxon>
        <taxon>Malvales</taxon>
        <taxon>Dipterocarpaceae</taxon>
        <taxon>Rubroshorea</taxon>
    </lineage>
</organism>
<dbReference type="InterPro" id="IPR006702">
    <property type="entry name" value="CASP_dom"/>
</dbReference>
<keyword evidence="11" id="KW-1185">Reference proteome</keyword>
<evidence type="ECO:0000313" key="11">
    <source>
        <dbReference type="Proteomes" id="UP001054252"/>
    </source>
</evidence>
<evidence type="ECO:0000259" key="9">
    <source>
        <dbReference type="Pfam" id="PF04535"/>
    </source>
</evidence>
<name>A0AAV5JFG8_9ROSI</name>
<gene>
    <name evidence="10" type="ORF">SLEP1_g22502</name>
</gene>
<comment type="caution">
    <text evidence="10">The sequence shown here is derived from an EMBL/GenBank/DDBJ whole genome shotgun (WGS) entry which is preliminary data.</text>
</comment>
<dbReference type="EMBL" id="BPVZ01000034">
    <property type="protein sequence ID" value="GKV11233.1"/>
    <property type="molecule type" value="Genomic_DNA"/>
</dbReference>
<dbReference type="Pfam" id="PF04535">
    <property type="entry name" value="CASP_dom"/>
    <property type="match status" value="1"/>
</dbReference>
<evidence type="ECO:0000256" key="8">
    <source>
        <dbReference type="RuleBase" id="RU361233"/>
    </source>
</evidence>
<feature type="transmembrane region" description="Helical" evidence="8">
    <location>
        <begin position="162"/>
        <end position="185"/>
    </location>
</feature>
<dbReference type="InterPro" id="IPR044173">
    <property type="entry name" value="CASPL"/>
</dbReference>
<dbReference type="PANTHER" id="PTHR36488">
    <property type="entry name" value="CASP-LIKE PROTEIN 1U1"/>
    <property type="match status" value="1"/>
</dbReference>
<feature type="transmembrane region" description="Helical" evidence="8">
    <location>
        <begin position="24"/>
        <end position="43"/>
    </location>
</feature>
<protein>
    <recommendedName>
        <fullName evidence="8">CASP-like protein</fullName>
    </recommendedName>
</protein>
<dbReference type="NCBIfam" id="TIGR01569">
    <property type="entry name" value="A_tha_TIGR01569"/>
    <property type="match status" value="1"/>
</dbReference>
<evidence type="ECO:0000256" key="3">
    <source>
        <dbReference type="ARBA" id="ARBA00011489"/>
    </source>
</evidence>
<keyword evidence="7 8" id="KW-0472">Membrane</keyword>
<comment type="similarity">
    <text evidence="2 8">Belongs to the Casparian strip membrane proteins (CASP) family.</text>
</comment>
<dbReference type="AlphaFoldDB" id="A0AAV5JFG8"/>
<evidence type="ECO:0000256" key="2">
    <source>
        <dbReference type="ARBA" id="ARBA00007651"/>
    </source>
</evidence>
<dbReference type="PANTHER" id="PTHR36488:SF8">
    <property type="entry name" value="CASP-LIKE PROTEIN 1U1"/>
    <property type="match status" value="1"/>
</dbReference>
<evidence type="ECO:0000256" key="6">
    <source>
        <dbReference type="ARBA" id="ARBA00022989"/>
    </source>
</evidence>
<dbReference type="Proteomes" id="UP001054252">
    <property type="component" value="Unassembled WGS sequence"/>
</dbReference>
<evidence type="ECO:0000256" key="5">
    <source>
        <dbReference type="ARBA" id="ARBA00022692"/>
    </source>
</evidence>
<dbReference type="InterPro" id="IPR006459">
    <property type="entry name" value="CASP/CASPL"/>
</dbReference>
<evidence type="ECO:0000256" key="7">
    <source>
        <dbReference type="ARBA" id="ARBA00023136"/>
    </source>
</evidence>
<feature type="transmembrane region" description="Helical" evidence="8">
    <location>
        <begin position="75"/>
        <end position="98"/>
    </location>
</feature>
<keyword evidence="4 8" id="KW-1003">Cell membrane</keyword>